<comment type="caution">
    <text evidence="1">The sequence shown here is derived from an EMBL/GenBank/DDBJ whole genome shotgun (WGS) entry which is preliminary data.</text>
</comment>
<dbReference type="EMBL" id="PQXO01002086">
    <property type="protein sequence ID" value="TGO78548.1"/>
    <property type="molecule type" value="Genomic_DNA"/>
</dbReference>
<name>A0A4Z1JYE5_9HELO</name>
<dbReference type="Proteomes" id="UP000297280">
    <property type="component" value="Unassembled WGS sequence"/>
</dbReference>
<evidence type="ECO:0000313" key="1">
    <source>
        <dbReference type="EMBL" id="TGO78548.1"/>
    </source>
</evidence>
<evidence type="ECO:0000313" key="2">
    <source>
        <dbReference type="Proteomes" id="UP000297280"/>
    </source>
</evidence>
<accession>A0A4Z1JYE5</accession>
<gene>
    <name evidence="1" type="ORF">BPOR_2096g00010</name>
</gene>
<protein>
    <submittedName>
        <fullName evidence="1">Uncharacterized protein</fullName>
    </submittedName>
</protein>
<organism evidence="1 2">
    <name type="scientific">Botrytis porri</name>
    <dbReference type="NCBI Taxonomy" id="87229"/>
    <lineage>
        <taxon>Eukaryota</taxon>
        <taxon>Fungi</taxon>
        <taxon>Dikarya</taxon>
        <taxon>Ascomycota</taxon>
        <taxon>Pezizomycotina</taxon>
        <taxon>Leotiomycetes</taxon>
        <taxon>Helotiales</taxon>
        <taxon>Sclerotiniaceae</taxon>
        <taxon>Botrytis</taxon>
    </lineage>
</organism>
<sequence length="116" mass="13393">MLKEYRSRYWIKWPSNVKLPENYVAMMDVYPAHEPYDEKIRLDGLDGMELESDKVSAYERVGFVNGLDSIERLDAWTSLGSRVFGSMVDVNWEAGDEALDSILKRTGIDKSAVRIW</sequence>
<dbReference type="AlphaFoldDB" id="A0A4Z1JYE5"/>
<keyword evidence="2" id="KW-1185">Reference proteome</keyword>
<reference evidence="1 2" key="1">
    <citation type="submission" date="2017-12" db="EMBL/GenBank/DDBJ databases">
        <title>Comparative genomics of Botrytis spp.</title>
        <authorList>
            <person name="Valero-Jimenez C.A."/>
            <person name="Tapia P."/>
            <person name="Veloso J."/>
            <person name="Silva-Moreno E."/>
            <person name="Staats M."/>
            <person name="Valdes J.H."/>
            <person name="Van Kan J.A.L."/>
        </authorList>
    </citation>
    <scope>NUCLEOTIDE SEQUENCE [LARGE SCALE GENOMIC DNA]</scope>
    <source>
        <strain evidence="1 2">MUCL3349</strain>
    </source>
</reference>
<proteinExistence type="predicted"/>